<protein>
    <submittedName>
        <fullName evidence="1">Uncharacterized protein</fullName>
    </submittedName>
</protein>
<organism evidence="1 2">
    <name type="scientific">Candidatus Reidiella endopervernicosa</name>
    <dbReference type="NCBI Taxonomy" id="2738883"/>
    <lineage>
        <taxon>Bacteria</taxon>
        <taxon>Pseudomonadati</taxon>
        <taxon>Pseudomonadota</taxon>
        <taxon>Gammaproteobacteria</taxon>
        <taxon>Candidatus Reidiella</taxon>
    </lineage>
</organism>
<evidence type="ECO:0000313" key="2">
    <source>
        <dbReference type="Proteomes" id="UP000509658"/>
    </source>
</evidence>
<name>A0A6N0HTX7_9GAMM</name>
<dbReference type="KEGG" id="rev:HUE57_04515"/>
<sequence>MLKSVNLSLRHGNSPESAFAYAAYGMLLCGELDEPAVGFQYGKVGLAINERLDDVALRRGWSTSTPCLYTTGATTGRA</sequence>
<reference evidence="1 2" key="1">
    <citation type="submission" date="2020-05" db="EMBL/GenBank/DDBJ databases">
        <title>Horizontal transmission and recombination maintain forever young bacterial symbiont genomes.</title>
        <authorList>
            <person name="Russell S.L."/>
            <person name="Pepper-Tunick E."/>
            <person name="Svedberg J."/>
            <person name="Byrne A."/>
            <person name="Ruelas Castillo J."/>
            <person name="Vollmers C."/>
            <person name="Beinart R.A."/>
            <person name="Corbett-Detig R."/>
        </authorList>
    </citation>
    <scope>NUCLEOTIDE SEQUENCE [LARGE SCALE GENOMIC DNA]</scope>
    <source>
        <strain evidence="1">Santa_Monica_outfall</strain>
    </source>
</reference>
<evidence type="ECO:0000313" key="1">
    <source>
        <dbReference type="EMBL" id="QKQ25637.1"/>
    </source>
</evidence>
<dbReference type="Proteomes" id="UP000509658">
    <property type="component" value="Chromosome"/>
</dbReference>
<gene>
    <name evidence="1" type="ORF">HUE57_04515</name>
</gene>
<proteinExistence type="predicted"/>
<accession>A0A6N0HTX7</accession>
<dbReference type="RefSeq" id="WP_174672799.1">
    <property type="nucleotide sequence ID" value="NZ_CP054491.1"/>
</dbReference>
<keyword evidence="2" id="KW-1185">Reference proteome</keyword>
<dbReference type="EMBL" id="CP054491">
    <property type="protein sequence ID" value="QKQ25637.1"/>
    <property type="molecule type" value="Genomic_DNA"/>
</dbReference>
<dbReference type="AlphaFoldDB" id="A0A6N0HTX7"/>